<sequence>MTKKFLYVVYKITFPNGKIYIGKDIGYDGHTIRYFGTWNHHAVEADFTKEELKDFTIRREILFESGDKKEVGRREMELIVEQQANNPDVGYNRTPKFKG</sequence>
<organism evidence="1 2">
    <name type="scientific">Streptomyces javensis</name>
    <dbReference type="NCBI Taxonomy" id="114698"/>
    <lineage>
        <taxon>Bacteria</taxon>
        <taxon>Bacillati</taxon>
        <taxon>Actinomycetota</taxon>
        <taxon>Actinomycetes</taxon>
        <taxon>Kitasatosporales</taxon>
        <taxon>Streptomycetaceae</taxon>
        <taxon>Streptomyces</taxon>
        <taxon>Streptomyces violaceusniger group</taxon>
    </lineage>
</organism>
<reference evidence="1 2" key="1">
    <citation type="journal article" date="2019" name="Int. J. Syst. Evol. Microbiol.">
        <title>The Global Catalogue of Microorganisms (GCM) 10K type strain sequencing project: providing services to taxonomists for standard genome sequencing and annotation.</title>
        <authorList>
            <consortium name="The Broad Institute Genomics Platform"/>
            <consortium name="The Broad Institute Genome Sequencing Center for Infectious Disease"/>
            <person name="Wu L."/>
            <person name="Ma J."/>
        </authorList>
    </citation>
    <scope>NUCLEOTIDE SEQUENCE [LARGE SCALE GENOMIC DNA]</scope>
    <source>
        <strain evidence="1 2">JCM 11448</strain>
    </source>
</reference>
<evidence type="ECO:0000313" key="1">
    <source>
        <dbReference type="EMBL" id="GAA1071953.1"/>
    </source>
</evidence>
<accession>A0ABN1TAV7</accession>
<proteinExistence type="predicted"/>
<dbReference type="EMBL" id="BAAAIH010000242">
    <property type="protein sequence ID" value="GAA1071953.1"/>
    <property type="molecule type" value="Genomic_DNA"/>
</dbReference>
<protein>
    <submittedName>
        <fullName evidence="1">GIY-YIG nuclease family protein</fullName>
    </submittedName>
</protein>
<keyword evidence="2" id="KW-1185">Reference proteome</keyword>
<name>A0ABN1TAV7_9ACTN</name>
<comment type="caution">
    <text evidence="1">The sequence shown here is derived from an EMBL/GenBank/DDBJ whole genome shotgun (WGS) entry which is preliminary data.</text>
</comment>
<gene>
    <name evidence="1" type="ORF">GCM10009579_90750</name>
</gene>
<dbReference type="Proteomes" id="UP001500282">
    <property type="component" value="Unassembled WGS sequence"/>
</dbReference>
<evidence type="ECO:0000313" key="2">
    <source>
        <dbReference type="Proteomes" id="UP001500282"/>
    </source>
</evidence>